<dbReference type="InterPro" id="IPR052292">
    <property type="entry name" value="Glucose_repression_reg"/>
</dbReference>
<sequence>MAQPLNLAHQFLDTNFIESKKYNDFNVLPIISTNPYCESFIDTPPPIAVDYFSYDLTFEQYHSCWKNISNNQFMKPYELSNVDNITRLRVVQQTDDLMMFLPTTSQARLENACWRAWGKKLNHLDELNPREINWFKENDVTVLYGPLIQENRSYEDLRSRKMEPSVSTPSSPSVDWSDNSIDSDSESILQRRYSFESNSSIPTSVSTASSTPLKGILKKRRNGYHPEKGKQKKKCSFSEELCSVCDIV</sequence>
<name>A0A099NW36_PICKU</name>
<accession>A0A099NW36</accession>
<reference evidence="2" key="2">
    <citation type="submission" date="2014-08" db="EMBL/GenBank/DDBJ databases">
        <title>Exploiting Issatchenkia orientalis SD108 for Succinic Acid Production.</title>
        <authorList>
            <person name="Xiao H."/>
            <person name="Shao Z."/>
            <person name="Jiang Y."/>
            <person name="Dole S."/>
            <person name="Zhao H."/>
        </authorList>
    </citation>
    <scope>NUCLEOTIDE SEQUENCE [LARGE SCALE GENOMIC DNA]</scope>
    <source>
        <strain evidence="2">SD108</strain>
    </source>
</reference>
<feature type="region of interest" description="Disordered" evidence="1">
    <location>
        <begin position="199"/>
        <end position="232"/>
    </location>
</feature>
<reference evidence="5" key="1">
    <citation type="journal article" date="2014" name="Microb. Cell Fact.">
        <title>Exploiting Issatchenkia orientalis SD108 for succinic acid production.</title>
        <authorList>
            <person name="Xiao H."/>
            <person name="Shao Z."/>
            <person name="Jiang Y."/>
            <person name="Dole S."/>
            <person name="Zhao H."/>
        </authorList>
    </citation>
    <scope>NUCLEOTIDE SEQUENCE [LARGE SCALE GENOMIC DNA]</scope>
    <source>
        <strain evidence="5">SD108</strain>
    </source>
</reference>
<gene>
    <name evidence="3" type="ORF">BOH78_4719</name>
    <name evidence="4" type="ORF">CAS74_000189</name>
    <name evidence="2" type="ORF">JL09_g4681</name>
</gene>
<reference evidence="4 7" key="5">
    <citation type="submission" date="2017-05" db="EMBL/GenBank/DDBJ databases">
        <title>The Genome Sequence of Candida krusei Ckrusei653.</title>
        <authorList>
            <person name="Cuomo C."/>
            <person name="Forche A."/>
            <person name="Young S."/>
            <person name="Abouelleil A."/>
            <person name="Cao P."/>
            <person name="Chapman S."/>
            <person name="Cusick C."/>
            <person name="Shea T."/>
            <person name="Nusbaum C."/>
            <person name="Birren B."/>
        </authorList>
    </citation>
    <scope>NUCLEOTIDE SEQUENCE [LARGE SCALE GENOMIC DNA]</scope>
    <source>
        <strain evidence="4 7">Ckrusei653</strain>
    </source>
</reference>
<feature type="region of interest" description="Disordered" evidence="1">
    <location>
        <begin position="158"/>
        <end position="182"/>
    </location>
</feature>
<protein>
    <submittedName>
        <fullName evidence="3">Resistance to glucose repression protein 1</fullName>
    </submittedName>
</protein>
<dbReference type="eggNOG" id="ENOG502T1AC">
    <property type="taxonomic scope" value="Eukaryota"/>
</dbReference>
<organism evidence="2 5">
    <name type="scientific">Pichia kudriavzevii</name>
    <name type="common">Yeast</name>
    <name type="synonym">Issatchenkia orientalis</name>
    <dbReference type="NCBI Taxonomy" id="4909"/>
    <lineage>
        <taxon>Eukaryota</taxon>
        <taxon>Fungi</taxon>
        <taxon>Dikarya</taxon>
        <taxon>Ascomycota</taxon>
        <taxon>Saccharomycotina</taxon>
        <taxon>Pichiomycetes</taxon>
        <taxon>Pichiales</taxon>
        <taxon>Pichiaceae</taxon>
        <taxon>Pichia</taxon>
    </lineage>
</organism>
<proteinExistence type="predicted"/>
<dbReference type="GO" id="GO:0007039">
    <property type="term" value="P:protein catabolic process in the vacuole"/>
    <property type="evidence" value="ECO:0007669"/>
    <property type="project" value="TreeGrafter"/>
</dbReference>
<dbReference type="EMBL" id="NHMM01000001">
    <property type="protein sequence ID" value="OUT23819.1"/>
    <property type="molecule type" value="Genomic_DNA"/>
</dbReference>
<reference evidence="3" key="4">
    <citation type="submission" date="2017-01" db="EMBL/GenBank/DDBJ databases">
        <authorList>
            <person name="Mah S.A."/>
            <person name="Swanson W.J."/>
            <person name="Moy G.W."/>
            <person name="Vacquier V.D."/>
        </authorList>
    </citation>
    <scope>NUCLEOTIDE SEQUENCE [LARGE SCALE GENOMIC DNA]</scope>
    <source>
        <strain evidence="3">129</strain>
    </source>
</reference>
<evidence type="ECO:0000313" key="4">
    <source>
        <dbReference type="EMBL" id="OUT23819.1"/>
    </source>
</evidence>
<dbReference type="EMBL" id="JQFK01000119">
    <property type="protein sequence ID" value="KGK36167.1"/>
    <property type="molecule type" value="Genomic_DNA"/>
</dbReference>
<dbReference type="Proteomes" id="UP000195871">
    <property type="component" value="Unassembled WGS sequence"/>
</dbReference>
<evidence type="ECO:0000313" key="2">
    <source>
        <dbReference type="EMBL" id="KGK36167.1"/>
    </source>
</evidence>
<dbReference type="HOGENOM" id="CLU_1230263_0_0_1"/>
<dbReference type="GO" id="GO:0005773">
    <property type="term" value="C:vacuole"/>
    <property type="evidence" value="ECO:0007669"/>
    <property type="project" value="GOC"/>
</dbReference>
<dbReference type="AlphaFoldDB" id="A0A099NW36"/>
<dbReference type="GO" id="GO:0042149">
    <property type="term" value="P:cellular response to glucose starvation"/>
    <property type="evidence" value="ECO:0007669"/>
    <property type="project" value="TreeGrafter"/>
</dbReference>
<evidence type="ECO:0000313" key="7">
    <source>
        <dbReference type="Proteomes" id="UP000195871"/>
    </source>
</evidence>
<reference evidence="6" key="3">
    <citation type="journal article" date="2017" name="Genome Announc.">
        <title>Genome sequences of Cyberlindnera fabianii 65, Pichia kudriavzevii 129, and Saccharomyces cerevisiae 131 isolated from fermented masau fruits in Zimbabwe.</title>
        <authorList>
            <person name="van Rijswijck I.M.H."/>
            <person name="Derks M.F.L."/>
            <person name="Abee T."/>
            <person name="de Ridder D."/>
            <person name="Smid E.J."/>
        </authorList>
    </citation>
    <scope>NUCLEOTIDE SEQUENCE [LARGE SCALE GENOMIC DNA]</scope>
    <source>
        <strain evidence="6">129</strain>
    </source>
</reference>
<comment type="caution">
    <text evidence="2">The sequence shown here is derived from an EMBL/GenBank/DDBJ whole genome shotgun (WGS) entry which is preliminary data.</text>
</comment>
<dbReference type="Proteomes" id="UP000189274">
    <property type="component" value="Unassembled WGS sequence"/>
</dbReference>
<evidence type="ECO:0000313" key="3">
    <source>
        <dbReference type="EMBL" id="ONH71188.1"/>
    </source>
</evidence>
<feature type="compositionally biased region" description="Low complexity" evidence="1">
    <location>
        <begin position="199"/>
        <end position="211"/>
    </location>
</feature>
<dbReference type="EMBL" id="MQVM01000040">
    <property type="protein sequence ID" value="ONH71188.1"/>
    <property type="molecule type" value="Genomic_DNA"/>
</dbReference>
<evidence type="ECO:0000313" key="6">
    <source>
        <dbReference type="Proteomes" id="UP000189274"/>
    </source>
</evidence>
<dbReference type="VEuPathDB" id="FungiDB:C5L36_0C01860"/>
<dbReference type="PANTHER" id="PTHR28051:SF1">
    <property type="entry name" value="PROTEIN MTL1-RELATED"/>
    <property type="match status" value="1"/>
</dbReference>
<feature type="compositionally biased region" description="Low complexity" evidence="1">
    <location>
        <begin position="164"/>
        <end position="182"/>
    </location>
</feature>
<dbReference type="Proteomes" id="UP000029867">
    <property type="component" value="Unassembled WGS sequence"/>
</dbReference>
<evidence type="ECO:0000256" key="1">
    <source>
        <dbReference type="SAM" id="MobiDB-lite"/>
    </source>
</evidence>
<dbReference type="PANTHER" id="PTHR28051">
    <property type="entry name" value="PROTEIN MTL1-RELATED"/>
    <property type="match status" value="1"/>
</dbReference>
<evidence type="ECO:0000313" key="5">
    <source>
        <dbReference type="Proteomes" id="UP000029867"/>
    </source>
</evidence>